<evidence type="ECO:0000256" key="1">
    <source>
        <dbReference type="ARBA" id="ARBA00022729"/>
    </source>
</evidence>
<dbReference type="PANTHER" id="PTHR11412">
    <property type="entry name" value="MACROGLOBULIN / COMPLEMENT"/>
    <property type="match status" value="1"/>
</dbReference>
<comment type="caution">
    <text evidence="3">The sequence shown here is derived from an EMBL/GenBank/DDBJ whole genome shotgun (WGS) entry which is preliminary data.</text>
</comment>
<organism evidence="3 4">
    <name type="scientific">Rotaria socialis</name>
    <dbReference type="NCBI Taxonomy" id="392032"/>
    <lineage>
        <taxon>Eukaryota</taxon>
        <taxon>Metazoa</taxon>
        <taxon>Spiralia</taxon>
        <taxon>Gnathifera</taxon>
        <taxon>Rotifera</taxon>
        <taxon>Eurotatoria</taxon>
        <taxon>Bdelloidea</taxon>
        <taxon>Philodinida</taxon>
        <taxon>Philodinidae</taxon>
        <taxon>Rotaria</taxon>
    </lineage>
</organism>
<evidence type="ECO:0000313" key="4">
    <source>
        <dbReference type="Proteomes" id="UP000663848"/>
    </source>
</evidence>
<evidence type="ECO:0000313" key="3">
    <source>
        <dbReference type="EMBL" id="CAF5043966.1"/>
    </source>
</evidence>
<reference evidence="3" key="1">
    <citation type="submission" date="2021-02" db="EMBL/GenBank/DDBJ databases">
        <authorList>
            <person name="Nowell W R."/>
        </authorList>
    </citation>
    <scope>NUCLEOTIDE SEQUENCE</scope>
</reference>
<name>A0A822CHL1_9BILA</name>
<keyword evidence="2" id="KW-0882">Thioester bond</keyword>
<accession>A0A822CHL1</accession>
<dbReference type="EMBL" id="CAJOBR010048081">
    <property type="protein sequence ID" value="CAF5043966.1"/>
    <property type="molecule type" value="Genomic_DNA"/>
</dbReference>
<sequence length="83" mass="9571">TIDVYILGPSGHILRKWENQQTTAGIVSLEYPINDAPPEGVWSIKCRVMGYEAIKTFEIYEFYNRKFEVNITVPYYLPIDTPG</sequence>
<protein>
    <submittedName>
        <fullName evidence="3">Uncharacterized protein</fullName>
    </submittedName>
</protein>
<dbReference type="AlphaFoldDB" id="A0A822CHL1"/>
<dbReference type="Proteomes" id="UP000663848">
    <property type="component" value="Unassembled WGS sequence"/>
</dbReference>
<proteinExistence type="predicted"/>
<dbReference type="InterPro" id="IPR050473">
    <property type="entry name" value="A2M/Complement_sys"/>
</dbReference>
<dbReference type="PANTHER" id="PTHR11412:SF136">
    <property type="entry name" value="CD109 ANTIGEN"/>
    <property type="match status" value="1"/>
</dbReference>
<feature type="non-terminal residue" evidence="3">
    <location>
        <position position="83"/>
    </location>
</feature>
<evidence type="ECO:0000256" key="2">
    <source>
        <dbReference type="ARBA" id="ARBA00022966"/>
    </source>
</evidence>
<gene>
    <name evidence="3" type="ORF">QYT958_LOCUS41599</name>
</gene>
<dbReference type="Gene3D" id="2.60.40.1930">
    <property type="match status" value="1"/>
</dbReference>
<feature type="non-terminal residue" evidence="3">
    <location>
        <position position="1"/>
    </location>
</feature>
<keyword evidence="1" id="KW-0732">Signal</keyword>